<dbReference type="CDD" id="cd16917">
    <property type="entry name" value="HATPase_UhpB-NarQ-NarX-like"/>
    <property type="match status" value="1"/>
</dbReference>
<evidence type="ECO:0000256" key="13">
    <source>
        <dbReference type="SAM" id="Phobius"/>
    </source>
</evidence>
<dbReference type="GO" id="GO:0016020">
    <property type="term" value="C:membrane"/>
    <property type="evidence" value="ECO:0007669"/>
    <property type="project" value="UniProtKB-SubCell"/>
</dbReference>
<dbReference type="AlphaFoldDB" id="A0A8J3UDK8"/>
<comment type="subcellular location">
    <subcellularLocation>
        <location evidence="2">Membrane</location>
        <topology evidence="2">Multi-pass membrane protein</topology>
    </subcellularLocation>
</comment>
<keyword evidence="11" id="KW-0902">Two-component regulatory system</keyword>
<dbReference type="SUPFAM" id="SSF55874">
    <property type="entry name" value="ATPase domain of HSP90 chaperone/DNA topoisomerase II/histidine kinase"/>
    <property type="match status" value="1"/>
</dbReference>
<dbReference type="Pfam" id="PF13493">
    <property type="entry name" value="DUF4118"/>
    <property type="match status" value="1"/>
</dbReference>
<evidence type="ECO:0000256" key="4">
    <source>
        <dbReference type="ARBA" id="ARBA00022553"/>
    </source>
</evidence>
<feature type="transmembrane region" description="Helical" evidence="13">
    <location>
        <begin position="30"/>
        <end position="55"/>
    </location>
</feature>
<dbReference type="Gene3D" id="3.30.450.40">
    <property type="match status" value="1"/>
</dbReference>
<evidence type="ECO:0000256" key="5">
    <source>
        <dbReference type="ARBA" id="ARBA00022679"/>
    </source>
</evidence>
<keyword evidence="10 13" id="KW-1133">Transmembrane helix</keyword>
<evidence type="ECO:0000313" key="17">
    <source>
        <dbReference type="Proteomes" id="UP000622547"/>
    </source>
</evidence>
<dbReference type="SUPFAM" id="SSF55781">
    <property type="entry name" value="GAF domain-like"/>
    <property type="match status" value="1"/>
</dbReference>
<keyword evidence="12 13" id="KW-0472">Membrane</keyword>
<comment type="caution">
    <text evidence="16">The sequence shown here is derived from an EMBL/GenBank/DDBJ whole genome shotgun (WGS) entry which is preliminary data.</text>
</comment>
<dbReference type="GO" id="GO:0000155">
    <property type="term" value="F:phosphorelay sensor kinase activity"/>
    <property type="evidence" value="ECO:0007669"/>
    <property type="project" value="InterPro"/>
</dbReference>
<evidence type="ECO:0000256" key="8">
    <source>
        <dbReference type="ARBA" id="ARBA00022777"/>
    </source>
</evidence>
<dbReference type="EMBL" id="BOOP01000035">
    <property type="protein sequence ID" value="GII41697.1"/>
    <property type="molecule type" value="Genomic_DNA"/>
</dbReference>
<evidence type="ECO:0000256" key="9">
    <source>
        <dbReference type="ARBA" id="ARBA00022840"/>
    </source>
</evidence>
<evidence type="ECO:0000256" key="1">
    <source>
        <dbReference type="ARBA" id="ARBA00000085"/>
    </source>
</evidence>
<keyword evidence="7" id="KW-0547">Nucleotide-binding</keyword>
<evidence type="ECO:0000259" key="15">
    <source>
        <dbReference type="SMART" id="SM00387"/>
    </source>
</evidence>
<evidence type="ECO:0000313" key="16">
    <source>
        <dbReference type="EMBL" id="GII41697.1"/>
    </source>
</evidence>
<keyword evidence="4" id="KW-0597">Phosphoprotein</keyword>
<protein>
    <recommendedName>
        <fullName evidence="3">histidine kinase</fullName>
        <ecNumber evidence="3">2.7.13.3</ecNumber>
    </recommendedName>
</protein>
<evidence type="ECO:0000256" key="6">
    <source>
        <dbReference type="ARBA" id="ARBA00022692"/>
    </source>
</evidence>
<gene>
    <name evidence="16" type="ORF">Pph01_67000</name>
</gene>
<organism evidence="16 17">
    <name type="scientific">Planotetraspora phitsanulokensis</name>
    <dbReference type="NCBI Taxonomy" id="575192"/>
    <lineage>
        <taxon>Bacteria</taxon>
        <taxon>Bacillati</taxon>
        <taxon>Actinomycetota</taxon>
        <taxon>Actinomycetes</taxon>
        <taxon>Streptosporangiales</taxon>
        <taxon>Streptosporangiaceae</taxon>
        <taxon>Planotetraspora</taxon>
    </lineage>
</organism>
<evidence type="ECO:0000259" key="14">
    <source>
        <dbReference type="SMART" id="SM00065"/>
    </source>
</evidence>
<dbReference type="Gene3D" id="3.30.565.10">
    <property type="entry name" value="Histidine kinase-like ATPase, C-terminal domain"/>
    <property type="match status" value="1"/>
</dbReference>
<dbReference type="InterPro" id="IPR003594">
    <property type="entry name" value="HATPase_dom"/>
</dbReference>
<feature type="transmembrane region" description="Helical" evidence="13">
    <location>
        <begin position="67"/>
        <end position="87"/>
    </location>
</feature>
<dbReference type="Gene3D" id="1.20.5.1930">
    <property type="match status" value="1"/>
</dbReference>
<keyword evidence="9" id="KW-0067">ATP-binding</keyword>
<dbReference type="InterPro" id="IPR050482">
    <property type="entry name" value="Sensor_HK_TwoCompSys"/>
</dbReference>
<dbReference type="InterPro" id="IPR011712">
    <property type="entry name" value="Sig_transdc_His_kin_sub3_dim/P"/>
</dbReference>
<evidence type="ECO:0000256" key="3">
    <source>
        <dbReference type="ARBA" id="ARBA00012438"/>
    </source>
</evidence>
<evidence type="ECO:0000256" key="12">
    <source>
        <dbReference type="ARBA" id="ARBA00023136"/>
    </source>
</evidence>
<keyword evidence="17" id="KW-1185">Reference proteome</keyword>
<reference evidence="16 17" key="1">
    <citation type="submission" date="2021-01" db="EMBL/GenBank/DDBJ databases">
        <title>Whole genome shotgun sequence of Planotetraspora phitsanulokensis NBRC 104273.</title>
        <authorList>
            <person name="Komaki H."/>
            <person name="Tamura T."/>
        </authorList>
    </citation>
    <scope>NUCLEOTIDE SEQUENCE [LARGE SCALE GENOMIC DNA]</scope>
    <source>
        <strain evidence="16 17">NBRC 104273</strain>
    </source>
</reference>
<dbReference type="InterPro" id="IPR036890">
    <property type="entry name" value="HATPase_C_sf"/>
</dbReference>
<dbReference type="EC" id="2.7.13.3" evidence="3"/>
<evidence type="ECO:0000256" key="2">
    <source>
        <dbReference type="ARBA" id="ARBA00004141"/>
    </source>
</evidence>
<evidence type="ECO:0000256" key="11">
    <source>
        <dbReference type="ARBA" id="ARBA00023012"/>
    </source>
</evidence>
<feature type="domain" description="Histidine kinase/HSP90-like ATPase" evidence="15">
    <location>
        <begin position="494"/>
        <end position="584"/>
    </location>
</feature>
<comment type="catalytic activity">
    <reaction evidence="1">
        <text>ATP + protein L-histidine = ADP + protein N-phospho-L-histidine.</text>
        <dbReference type="EC" id="2.7.13.3"/>
    </reaction>
</comment>
<dbReference type="PANTHER" id="PTHR24421">
    <property type="entry name" value="NITRATE/NITRITE SENSOR PROTEIN NARX-RELATED"/>
    <property type="match status" value="1"/>
</dbReference>
<name>A0A8J3UDK8_9ACTN</name>
<dbReference type="Pfam" id="PF02518">
    <property type="entry name" value="HATPase_c"/>
    <property type="match status" value="1"/>
</dbReference>
<keyword evidence="5" id="KW-0808">Transferase</keyword>
<keyword evidence="6 13" id="KW-0812">Transmembrane</keyword>
<dbReference type="Pfam" id="PF01590">
    <property type="entry name" value="GAF"/>
    <property type="match status" value="1"/>
</dbReference>
<dbReference type="SMART" id="SM00065">
    <property type="entry name" value="GAF"/>
    <property type="match status" value="1"/>
</dbReference>
<evidence type="ECO:0000256" key="7">
    <source>
        <dbReference type="ARBA" id="ARBA00022741"/>
    </source>
</evidence>
<dbReference type="InterPro" id="IPR038318">
    <property type="entry name" value="KdpD_sf"/>
</dbReference>
<accession>A0A8J3UDK8</accession>
<dbReference type="Proteomes" id="UP000622547">
    <property type="component" value="Unassembled WGS sequence"/>
</dbReference>
<dbReference type="InterPro" id="IPR025201">
    <property type="entry name" value="KdpD_TM"/>
</dbReference>
<dbReference type="InterPro" id="IPR029016">
    <property type="entry name" value="GAF-like_dom_sf"/>
</dbReference>
<sequence>MLVAVETLVAYPLTKIAPPSSLGLVYLPGVLAVSVVWGWALGTLTALASALAFGYFHVVKFATGPEWVALSVFLVVAVLSGCFAALARAAAVEAERRRQEAALAAELARVLLNAEDFPAALRAASERLAADLEAPGLMIELEPSRDDRLRTVAELSDHGDPLGRVAVPASLPEPEVQRVRDGLPRSLDALLRAALDRETIAKALKTSHDELRRVADEQAALRRVATLVAHRVAPEELFGAVADEMGRVLKVENTAITRFDPDGRIHVVGTWSARGPGYLVPSGTSWPVDEPSVASMVYRTRRLARMTDYATAPGGLCAQVRQQGINSGIGIPIVVEGRLWGATVALSVDPDLPSSVEAHMLEFTELIATAIANAQMRQQLTASRARVVAASDETRRRIERDLHDGTQQRLISLGLRLRAAEAAASPDMTDLKEQLAGASEELSGVVEDLQELSRGLRPVIMSRGGLAPALRTLARRSAVPVELNVNAPRRLAECIEVTAYYIVSEALTNVAKHSRASIVHVDLTIDEYRLRLSVRDDGIGGADPARGSGLIGLRDRVEVLSGTMDITSPPGSGTTMEVIIPTPVNEPPPGLVVAR</sequence>
<dbReference type="GO" id="GO:0005524">
    <property type="term" value="F:ATP binding"/>
    <property type="evidence" value="ECO:0007669"/>
    <property type="project" value="UniProtKB-KW"/>
</dbReference>
<feature type="domain" description="GAF" evidence="14">
    <location>
        <begin position="233"/>
        <end position="381"/>
    </location>
</feature>
<dbReference type="SMART" id="SM00387">
    <property type="entry name" value="HATPase_c"/>
    <property type="match status" value="1"/>
</dbReference>
<dbReference type="Pfam" id="PF07730">
    <property type="entry name" value="HisKA_3"/>
    <property type="match status" value="1"/>
</dbReference>
<dbReference type="GO" id="GO:0046983">
    <property type="term" value="F:protein dimerization activity"/>
    <property type="evidence" value="ECO:0007669"/>
    <property type="project" value="InterPro"/>
</dbReference>
<evidence type="ECO:0000256" key="10">
    <source>
        <dbReference type="ARBA" id="ARBA00022989"/>
    </source>
</evidence>
<dbReference type="PANTHER" id="PTHR24421:SF10">
    <property type="entry name" value="NITRATE_NITRITE SENSOR PROTEIN NARQ"/>
    <property type="match status" value="1"/>
</dbReference>
<dbReference type="InterPro" id="IPR003018">
    <property type="entry name" value="GAF"/>
</dbReference>
<proteinExistence type="predicted"/>
<dbReference type="Gene3D" id="1.20.120.620">
    <property type="entry name" value="Backbone structure of the membrane domain of e. Coli histidine kinase receptor kdpd"/>
    <property type="match status" value="1"/>
</dbReference>
<keyword evidence="8" id="KW-0418">Kinase</keyword>